<evidence type="ECO:0000256" key="10">
    <source>
        <dbReference type="ARBA" id="ARBA00023136"/>
    </source>
</evidence>
<name>A0AAW2KI06_SESRA</name>
<proteinExistence type="inferred from homology"/>
<evidence type="ECO:0000256" key="8">
    <source>
        <dbReference type="ARBA" id="ARBA00023004"/>
    </source>
</evidence>
<comment type="subcellular location">
    <subcellularLocation>
        <location evidence="1">Membrane</location>
        <topology evidence="1">Single-pass membrane protein</topology>
    </subcellularLocation>
</comment>
<evidence type="ECO:0000256" key="5">
    <source>
        <dbReference type="ARBA" id="ARBA00022723"/>
    </source>
</evidence>
<evidence type="ECO:0000256" key="2">
    <source>
        <dbReference type="ARBA" id="ARBA00010617"/>
    </source>
</evidence>
<dbReference type="PRINTS" id="PR00463">
    <property type="entry name" value="EP450I"/>
</dbReference>
<sequence>MNLHIAAAAAAAVVVYFWAWQIVNYVWLRPRRVEKWLRAQGWKSNPYRVWYGDLKDVGRMTVAAQSKPISVHHDILPYVLPYHHHIISKYGKRSLIWHGPTPRIIVTEPDMIKEVLNKHEVFVKVYGNPLNKLLISGLSLHEGQKWAKHRRILNPAFTITKLKDMIPMMHVSCNELVKKWQSMFADKGSSHEIDVWPSFENLTADVISRTAFGSNYEQGKKVFLLQKEQAQLAVQLSRSVYIPGLRFLPTEKNKRMKEINREVQDVLRGIIQRREEAMRAGEKTGNDMLGILLESNSREVEGNGNREELGISTKEVIDECKLFYFAGQETTSNLLVWTMVMLSIHQNWQTQAREEVLQVFGKSNPDFDGLNQLKKVNLILHEVLRLYPPATTIARVTREKIKLGDTTLPAGTGLVLPILFIHQDKEIWGDDAKEFKPERFAQGVANATKGGIAAFFPFSLGPRICIGQNFAMVEAKLVLAMILQHFSFELSPCYEHAPVPVLTLQPNNPKSPLNLGENDEDGTETLLNLHLCPDRGLITWAVKILNWVWFRPKKLEKLLRRQGLQGNPYRFLLGDMKALISITKEKQTKSIQLSDHLPPHILPYYHQIINEYGQNSFMWFGPFPRLNITDPQLMKEILTKPEVFHKPLPDPIGETIAGGLLFLEDEKWAQHRKIINPAFHMEKLKNMVSSIRLSCSNMVEKWESMFSRSERSLEIDVWPHLESLSGDVISRTAFGSSHEEGERIFELHKEQVKLVLELMKFFFIPGWRFVPTKANRRMRAISKEIQSLLRGIINQREKAMEKGRNRW</sequence>
<dbReference type="PANTHER" id="PTHR24282">
    <property type="entry name" value="CYTOCHROME P450 FAMILY MEMBER"/>
    <property type="match status" value="1"/>
</dbReference>
<evidence type="ECO:0000256" key="6">
    <source>
        <dbReference type="ARBA" id="ARBA00022989"/>
    </source>
</evidence>
<dbReference type="InterPro" id="IPR036396">
    <property type="entry name" value="Cyt_P450_sf"/>
</dbReference>
<dbReference type="GO" id="GO:0016020">
    <property type="term" value="C:membrane"/>
    <property type="evidence" value="ECO:0007669"/>
    <property type="project" value="UniProtKB-SubCell"/>
</dbReference>
<dbReference type="InterPro" id="IPR002401">
    <property type="entry name" value="Cyt_P450_E_grp-I"/>
</dbReference>
<dbReference type="EMBL" id="JACGWJ010000028">
    <property type="protein sequence ID" value="KAL0306632.1"/>
    <property type="molecule type" value="Genomic_DNA"/>
</dbReference>
<keyword evidence="10 12" id="KW-0472">Membrane</keyword>
<gene>
    <name evidence="13" type="ORF">Sradi_6080500</name>
</gene>
<keyword evidence="6 12" id="KW-1133">Transmembrane helix</keyword>
<keyword evidence="3 11" id="KW-0349">Heme</keyword>
<dbReference type="GO" id="GO:0009753">
    <property type="term" value="P:response to jasmonic acid"/>
    <property type="evidence" value="ECO:0007669"/>
    <property type="project" value="UniProtKB-ARBA"/>
</dbReference>
<dbReference type="SUPFAM" id="SSF48264">
    <property type="entry name" value="Cytochrome P450"/>
    <property type="match status" value="2"/>
</dbReference>
<reference evidence="13" key="1">
    <citation type="submission" date="2020-06" db="EMBL/GenBank/DDBJ databases">
        <authorList>
            <person name="Li T."/>
            <person name="Hu X."/>
            <person name="Zhang T."/>
            <person name="Song X."/>
            <person name="Zhang H."/>
            <person name="Dai N."/>
            <person name="Sheng W."/>
            <person name="Hou X."/>
            <person name="Wei L."/>
        </authorList>
    </citation>
    <scope>NUCLEOTIDE SEQUENCE</scope>
    <source>
        <strain evidence="13">G02</strain>
        <tissue evidence="13">Leaf</tissue>
    </source>
</reference>
<dbReference type="InterPro" id="IPR050665">
    <property type="entry name" value="Cytochrome_P450_Monooxygen"/>
</dbReference>
<keyword evidence="8 11" id="KW-0408">Iron</keyword>
<evidence type="ECO:0000256" key="3">
    <source>
        <dbReference type="ARBA" id="ARBA00022617"/>
    </source>
</evidence>
<dbReference type="PROSITE" id="PS00086">
    <property type="entry name" value="CYTOCHROME_P450"/>
    <property type="match status" value="1"/>
</dbReference>
<reference evidence="13" key="2">
    <citation type="journal article" date="2024" name="Plant">
        <title>Genomic evolution and insights into agronomic trait innovations of Sesamum species.</title>
        <authorList>
            <person name="Miao H."/>
            <person name="Wang L."/>
            <person name="Qu L."/>
            <person name="Liu H."/>
            <person name="Sun Y."/>
            <person name="Le M."/>
            <person name="Wang Q."/>
            <person name="Wei S."/>
            <person name="Zheng Y."/>
            <person name="Lin W."/>
            <person name="Duan Y."/>
            <person name="Cao H."/>
            <person name="Xiong S."/>
            <person name="Wang X."/>
            <person name="Wei L."/>
            <person name="Li C."/>
            <person name="Ma Q."/>
            <person name="Ju M."/>
            <person name="Zhao R."/>
            <person name="Li G."/>
            <person name="Mu C."/>
            <person name="Tian Q."/>
            <person name="Mei H."/>
            <person name="Zhang T."/>
            <person name="Gao T."/>
            <person name="Zhang H."/>
        </authorList>
    </citation>
    <scope>NUCLEOTIDE SEQUENCE</scope>
    <source>
        <strain evidence="13">G02</strain>
    </source>
</reference>
<feature type="transmembrane region" description="Helical" evidence="12">
    <location>
        <begin position="6"/>
        <end position="28"/>
    </location>
</feature>
<keyword evidence="4 12" id="KW-0812">Transmembrane</keyword>
<comment type="similarity">
    <text evidence="2">Belongs to the cytochrome P450 family.</text>
</comment>
<dbReference type="FunFam" id="1.10.630.10:FF:000029">
    <property type="entry name" value="Cytochrome P450 734A1"/>
    <property type="match status" value="1"/>
</dbReference>
<comment type="cofactor">
    <cofactor evidence="11">
        <name>heme</name>
        <dbReference type="ChEBI" id="CHEBI:30413"/>
    </cofactor>
</comment>
<accession>A0AAW2KI06</accession>
<evidence type="ECO:0000256" key="4">
    <source>
        <dbReference type="ARBA" id="ARBA00022692"/>
    </source>
</evidence>
<keyword evidence="9" id="KW-0503">Monooxygenase</keyword>
<dbReference type="PRINTS" id="PR00385">
    <property type="entry name" value="P450"/>
</dbReference>
<dbReference type="GO" id="GO:0005506">
    <property type="term" value="F:iron ion binding"/>
    <property type="evidence" value="ECO:0007669"/>
    <property type="project" value="InterPro"/>
</dbReference>
<dbReference type="Gene3D" id="1.10.630.10">
    <property type="entry name" value="Cytochrome P450"/>
    <property type="match status" value="2"/>
</dbReference>
<organism evidence="13">
    <name type="scientific">Sesamum radiatum</name>
    <name type="common">Black benniseed</name>
    <dbReference type="NCBI Taxonomy" id="300843"/>
    <lineage>
        <taxon>Eukaryota</taxon>
        <taxon>Viridiplantae</taxon>
        <taxon>Streptophyta</taxon>
        <taxon>Embryophyta</taxon>
        <taxon>Tracheophyta</taxon>
        <taxon>Spermatophyta</taxon>
        <taxon>Magnoliopsida</taxon>
        <taxon>eudicotyledons</taxon>
        <taxon>Gunneridae</taxon>
        <taxon>Pentapetalae</taxon>
        <taxon>asterids</taxon>
        <taxon>lamiids</taxon>
        <taxon>Lamiales</taxon>
        <taxon>Pedaliaceae</taxon>
        <taxon>Sesamum</taxon>
    </lineage>
</organism>
<dbReference type="GO" id="GO:0020037">
    <property type="term" value="F:heme binding"/>
    <property type="evidence" value="ECO:0007669"/>
    <property type="project" value="InterPro"/>
</dbReference>
<keyword evidence="5 11" id="KW-0479">Metal-binding</keyword>
<protein>
    <submittedName>
        <fullName evidence="13">Cytochrome</fullName>
    </submittedName>
</protein>
<evidence type="ECO:0000256" key="12">
    <source>
        <dbReference type="SAM" id="Phobius"/>
    </source>
</evidence>
<evidence type="ECO:0000256" key="9">
    <source>
        <dbReference type="ARBA" id="ARBA00023033"/>
    </source>
</evidence>
<evidence type="ECO:0000256" key="7">
    <source>
        <dbReference type="ARBA" id="ARBA00023002"/>
    </source>
</evidence>
<dbReference type="Pfam" id="PF00067">
    <property type="entry name" value="p450"/>
    <property type="match status" value="2"/>
</dbReference>
<dbReference type="InterPro" id="IPR017972">
    <property type="entry name" value="Cyt_P450_CS"/>
</dbReference>
<dbReference type="GO" id="GO:0009820">
    <property type="term" value="P:alkaloid metabolic process"/>
    <property type="evidence" value="ECO:0007669"/>
    <property type="project" value="UniProtKB-ARBA"/>
</dbReference>
<feature type="binding site" description="axial binding residue" evidence="11">
    <location>
        <position position="465"/>
    </location>
    <ligand>
        <name>heme</name>
        <dbReference type="ChEBI" id="CHEBI:30413"/>
    </ligand>
    <ligandPart>
        <name>Fe</name>
        <dbReference type="ChEBI" id="CHEBI:18248"/>
    </ligandPart>
</feature>
<evidence type="ECO:0000256" key="1">
    <source>
        <dbReference type="ARBA" id="ARBA00004167"/>
    </source>
</evidence>
<evidence type="ECO:0000313" key="13">
    <source>
        <dbReference type="EMBL" id="KAL0306632.1"/>
    </source>
</evidence>
<keyword evidence="7" id="KW-0560">Oxidoreductase</keyword>
<dbReference type="InterPro" id="IPR001128">
    <property type="entry name" value="Cyt_P450"/>
</dbReference>
<dbReference type="GO" id="GO:0016705">
    <property type="term" value="F:oxidoreductase activity, acting on paired donors, with incorporation or reduction of molecular oxygen"/>
    <property type="evidence" value="ECO:0007669"/>
    <property type="project" value="InterPro"/>
</dbReference>
<comment type="caution">
    <text evidence="13">The sequence shown here is derived from an EMBL/GenBank/DDBJ whole genome shotgun (WGS) entry which is preliminary data.</text>
</comment>
<dbReference type="PANTHER" id="PTHR24282:SF255">
    <property type="entry name" value="CYTOCHROME P450 72A11-RELATED"/>
    <property type="match status" value="1"/>
</dbReference>
<evidence type="ECO:0000256" key="11">
    <source>
        <dbReference type="PIRSR" id="PIRSR602401-1"/>
    </source>
</evidence>
<dbReference type="GO" id="GO:0004497">
    <property type="term" value="F:monooxygenase activity"/>
    <property type="evidence" value="ECO:0007669"/>
    <property type="project" value="UniProtKB-KW"/>
</dbReference>
<dbReference type="AlphaFoldDB" id="A0AAW2KI06"/>